<keyword evidence="1" id="KW-0812">Transmembrane</keyword>
<dbReference type="InterPro" id="IPR024079">
    <property type="entry name" value="MetalloPept_cat_dom_sf"/>
</dbReference>
<name>A0AA46YMD9_9ACTN</name>
<reference evidence="2" key="1">
    <citation type="submission" date="2022-01" db="EMBL/GenBank/DDBJ databases">
        <title>Nocardioidaceae gen. sp. A5X3R13.</title>
        <authorList>
            <person name="Lopez Marin M.A."/>
            <person name="Uhlik O."/>
        </authorList>
    </citation>
    <scope>NUCLEOTIDE SEQUENCE</scope>
    <source>
        <strain evidence="2">A5X3R13</strain>
    </source>
</reference>
<protein>
    <submittedName>
        <fullName evidence="2">Uncharacterized protein</fullName>
    </submittedName>
</protein>
<evidence type="ECO:0000313" key="2">
    <source>
        <dbReference type="EMBL" id="UYM06539.1"/>
    </source>
</evidence>
<dbReference type="RefSeq" id="WP_271635446.1">
    <property type="nucleotide sequence ID" value="NZ_CP094970.1"/>
</dbReference>
<organism evidence="2 3">
    <name type="scientific">Solicola gregarius</name>
    <dbReference type="NCBI Taxonomy" id="2908642"/>
    <lineage>
        <taxon>Bacteria</taxon>
        <taxon>Bacillati</taxon>
        <taxon>Actinomycetota</taxon>
        <taxon>Actinomycetes</taxon>
        <taxon>Propionibacteriales</taxon>
        <taxon>Nocardioidaceae</taxon>
        <taxon>Solicola</taxon>
    </lineage>
</organism>
<dbReference type="SUPFAM" id="SSF55486">
    <property type="entry name" value="Metalloproteases ('zincins'), catalytic domain"/>
    <property type="match status" value="1"/>
</dbReference>
<dbReference type="KEGG" id="sgrg:L0C25_05550"/>
<feature type="transmembrane region" description="Helical" evidence="1">
    <location>
        <begin position="98"/>
        <end position="119"/>
    </location>
</feature>
<dbReference type="AlphaFoldDB" id="A0AA46YMD9"/>
<dbReference type="Proteomes" id="UP001164390">
    <property type="component" value="Chromosome"/>
</dbReference>
<accession>A0AA46YMD9</accession>
<sequence length="586" mass="65544">MATSGGGACREVSSWITENVLVPVERFITQAREACEDVNTWVEEEVRQPVEEWVSRTERRCREQDCNWWCACCNKWFCWLVTIVVRVVTWIVTTVGKWVTHLVCKIVTVVIGVIVELVLKVITRLVTFFVCLFTDPLRALSALWDLVNDIVDAVDDVLDLVVSILDDIGEILREVGDLFGSLGRTFCIFGDAMCALFGAIFGFFEGLLDWAADVVDWVRDTVDGIRDLIIGILSLDWCRIQKGLGILNVFRVITSVTRLLGMVFYVGPRELIDKRGLERIIGGALSQALSDDPQRLERSRTRVRLGGAPLGAPMDLDARRIAVRSSEFLRELHKSGNLDLYALAGRFSDCQGKAAWEQFEGEVVYTGTRTTVTKTDLDYFLDDGPDAVPSFTVYPITRDDFRTRLDLAKRKGLQIGVNFNWSGLGEIVVGEDRFVPLDSDESDDTVQKDLLRLAGRPDVEENLSDVPVIAVFGYEKTSLHGLTSWFRPALDDTSPTGTTFRDRFPETVFQYVAIHEVGHYLGLDHTGHTSPGQIMWKPNLPAGTDWADAVLNYLVTTGEANFTLGDAADVWDWITTTPEALDSILP</sequence>
<gene>
    <name evidence="2" type="ORF">L0C25_05550</name>
</gene>
<evidence type="ECO:0000256" key="1">
    <source>
        <dbReference type="SAM" id="Phobius"/>
    </source>
</evidence>
<evidence type="ECO:0000313" key="3">
    <source>
        <dbReference type="Proteomes" id="UP001164390"/>
    </source>
</evidence>
<keyword evidence="1" id="KW-0472">Membrane</keyword>
<proteinExistence type="predicted"/>
<feature type="transmembrane region" description="Helical" evidence="1">
    <location>
        <begin position="186"/>
        <end position="204"/>
    </location>
</feature>
<keyword evidence="3" id="KW-1185">Reference proteome</keyword>
<dbReference type="Gene3D" id="3.40.390.10">
    <property type="entry name" value="Collagenase (Catalytic Domain)"/>
    <property type="match status" value="1"/>
</dbReference>
<feature type="transmembrane region" description="Helical" evidence="1">
    <location>
        <begin position="66"/>
        <end position="92"/>
    </location>
</feature>
<dbReference type="EMBL" id="CP094970">
    <property type="protein sequence ID" value="UYM06539.1"/>
    <property type="molecule type" value="Genomic_DNA"/>
</dbReference>
<keyword evidence="1" id="KW-1133">Transmembrane helix</keyword>
<dbReference type="GO" id="GO:0008237">
    <property type="term" value="F:metallopeptidase activity"/>
    <property type="evidence" value="ECO:0007669"/>
    <property type="project" value="InterPro"/>
</dbReference>